<gene>
    <name evidence="6" type="ORF">PAXINDRAFT_78997</name>
</gene>
<dbReference type="GO" id="GO:0004725">
    <property type="term" value="F:protein tyrosine phosphatase activity"/>
    <property type="evidence" value="ECO:0007669"/>
    <property type="project" value="TreeGrafter"/>
</dbReference>
<dbReference type="PANTHER" id="PTHR12305">
    <property type="entry name" value="PHOSPHATASE WITH HOMOLOGY TO TENSIN"/>
    <property type="match status" value="1"/>
</dbReference>
<dbReference type="GO" id="GO:0048870">
    <property type="term" value="P:cell motility"/>
    <property type="evidence" value="ECO:0007669"/>
    <property type="project" value="TreeGrafter"/>
</dbReference>
<feature type="compositionally biased region" description="Basic residues" evidence="3">
    <location>
        <begin position="243"/>
        <end position="253"/>
    </location>
</feature>
<keyword evidence="7" id="KW-1185">Reference proteome</keyword>
<dbReference type="HOGENOM" id="CLU_026170_0_0_1"/>
<proteinExistence type="predicted"/>
<dbReference type="Gene3D" id="3.90.190.10">
    <property type="entry name" value="Protein tyrosine phosphatase superfamily"/>
    <property type="match status" value="1"/>
</dbReference>
<dbReference type="GO" id="GO:0043491">
    <property type="term" value="P:phosphatidylinositol 3-kinase/protein kinase B signal transduction"/>
    <property type="evidence" value="ECO:0007669"/>
    <property type="project" value="TreeGrafter"/>
</dbReference>
<evidence type="ECO:0000256" key="2">
    <source>
        <dbReference type="ARBA" id="ARBA00022801"/>
    </source>
</evidence>
<evidence type="ECO:0000259" key="5">
    <source>
        <dbReference type="PROSITE" id="PS51181"/>
    </source>
</evidence>
<protein>
    <recommendedName>
        <fullName evidence="1">phosphatidylinositol-3,4,5-trisphosphate 3-phosphatase</fullName>
        <ecNumber evidence="1">3.1.3.67</ecNumber>
    </recommendedName>
</protein>
<dbReference type="InterPro" id="IPR029023">
    <property type="entry name" value="Tensin_phosphatase"/>
</dbReference>
<reference evidence="7" key="2">
    <citation type="submission" date="2015-01" db="EMBL/GenBank/DDBJ databases">
        <title>Evolutionary Origins and Diversification of the Mycorrhizal Mutualists.</title>
        <authorList>
            <consortium name="DOE Joint Genome Institute"/>
            <consortium name="Mycorrhizal Genomics Consortium"/>
            <person name="Kohler A."/>
            <person name="Kuo A."/>
            <person name="Nagy L.G."/>
            <person name="Floudas D."/>
            <person name="Copeland A."/>
            <person name="Barry K.W."/>
            <person name="Cichocki N."/>
            <person name="Veneault-Fourrey C."/>
            <person name="LaButti K."/>
            <person name="Lindquist E.A."/>
            <person name="Lipzen A."/>
            <person name="Lundell T."/>
            <person name="Morin E."/>
            <person name="Murat C."/>
            <person name="Riley R."/>
            <person name="Ohm R."/>
            <person name="Sun H."/>
            <person name="Tunlid A."/>
            <person name="Henrissat B."/>
            <person name="Grigoriev I.V."/>
            <person name="Hibbett D.S."/>
            <person name="Martin F."/>
        </authorList>
    </citation>
    <scope>NUCLEOTIDE SEQUENCE [LARGE SCALE GENOMIC DNA]</scope>
    <source>
        <strain evidence="7">ATCC 200175</strain>
    </source>
</reference>
<evidence type="ECO:0000259" key="4">
    <source>
        <dbReference type="PROSITE" id="PS50056"/>
    </source>
</evidence>
<dbReference type="InterPro" id="IPR051281">
    <property type="entry name" value="Dual-spec_lipid-protein_phosph"/>
</dbReference>
<dbReference type="PROSITE" id="PS51181">
    <property type="entry name" value="PPASE_TENSIN"/>
    <property type="match status" value="1"/>
</dbReference>
<dbReference type="AlphaFoldDB" id="A0A0C9U581"/>
<evidence type="ECO:0000256" key="1">
    <source>
        <dbReference type="ARBA" id="ARBA00013015"/>
    </source>
</evidence>
<dbReference type="EMBL" id="KN819342">
    <property type="protein sequence ID" value="KIJ14577.1"/>
    <property type="molecule type" value="Genomic_DNA"/>
</dbReference>
<dbReference type="PROSITE" id="PS00383">
    <property type="entry name" value="TYR_PHOSPHATASE_1"/>
    <property type="match status" value="1"/>
</dbReference>
<dbReference type="GO" id="GO:0005634">
    <property type="term" value="C:nucleus"/>
    <property type="evidence" value="ECO:0007669"/>
    <property type="project" value="TreeGrafter"/>
</dbReference>
<keyword evidence="2" id="KW-0378">Hydrolase</keyword>
<dbReference type="GO" id="GO:0016314">
    <property type="term" value="F:phosphatidylinositol-3,4,5-trisphosphate 3-phosphatase activity"/>
    <property type="evidence" value="ECO:0007669"/>
    <property type="project" value="UniProtKB-EC"/>
</dbReference>
<organism evidence="6 7">
    <name type="scientific">Paxillus involutus ATCC 200175</name>
    <dbReference type="NCBI Taxonomy" id="664439"/>
    <lineage>
        <taxon>Eukaryota</taxon>
        <taxon>Fungi</taxon>
        <taxon>Dikarya</taxon>
        <taxon>Basidiomycota</taxon>
        <taxon>Agaricomycotina</taxon>
        <taxon>Agaricomycetes</taxon>
        <taxon>Agaricomycetidae</taxon>
        <taxon>Boletales</taxon>
        <taxon>Paxilineae</taxon>
        <taxon>Paxillaceae</taxon>
        <taxon>Paxillus</taxon>
    </lineage>
</organism>
<dbReference type="SUPFAM" id="SSF52799">
    <property type="entry name" value="(Phosphotyrosine protein) phosphatases II"/>
    <property type="match status" value="1"/>
</dbReference>
<feature type="region of interest" description="Disordered" evidence="3">
    <location>
        <begin position="243"/>
        <end position="266"/>
    </location>
</feature>
<dbReference type="GO" id="GO:0051896">
    <property type="term" value="P:regulation of phosphatidylinositol 3-kinase/protein kinase B signal transduction"/>
    <property type="evidence" value="ECO:0007669"/>
    <property type="project" value="TreeGrafter"/>
</dbReference>
<name>A0A0C9U581_PAXIN</name>
<dbReference type="InterPro" id="IPR029021">
    <property type="entry name" value="Prot-tyrosine_phosphatase-like"/>
</dbReference>
<feature type="domain" description="Tyrosine specific protein phosphatases" evidence="4">
    <location>
        <begin position="102"/>
        <end position="145"/>
    </location>
</feature>
<evidence type="ECO:0000313" key="6">
    <source>
        <dbReference type="EMBL" id="KIJ14577.1"/>
    </source>
</evidence>
<dbReference type="GO" id="GO:0046856">
    <property type="term" value="P:phosphatidylinositol dephosphorylation"/>
    <property type="evidence" value="ECO:0007669"/>
    <property type="project" value="TreeGrafter"/>
</dbReference>
<evidence type="ECO:0000313" key="7">
    <source>
        <dbReference type="Proteomes" id="UP000053647"/>
    </source>
</evidence>
<accession>A0A0C9U581</accession>
<evidence type="ECO:0000256" key="3">
    <source>
        <dbReference type="SAM" id="MobiDB-lite"/>
    </source>
</evidence>
<dbReference type="GO" id="GO:0005829">
    <property type="term" value="C:cytosol"/>
    <property type="evidence" value="ECO:0007669"/>
    <property type="project" value="TreeGrafter"/>
</dbReference>
<dbReference type="EC" id="3.1.3.67" evidence="1"/>
<dbReference type="InterPro" id="IPR016130">
    <property type="entry name" value="Tyr_Pase_AS"/>
</dbReference>
<dbReference type="GO" id="GO:0042995">
    <property type="term" value="C:cell projection"/>
    <property type="evidence" value="ECO:0007669"/>
    <property type="project" value="TreeGrafter"/>
</dbReference>
<reference evidence="6 7" key="1">
    <citation type="submission" date="2014-06" db="EMBL/GenBank/DDBJ databases">
        <authorList>
            <consortium name="DOE Joint Genome Institute"/>
            <person name="Kuo A."/>
            <person name="Kohler A."/>
            <person name="Nagy L.G."/>
            <person name="Floudas D."/>
            <person name="Copeland A."/>
            <person name="Barry K.W."/>
            <person name="Cichocki N."/>
            <person name="Veneault-Fourrey C."/>
            <person name="LaButti K."/>
            <person name="Lindquist E.A."/>
            <person name="Lipzen A."/>
            <person name="Lundell T."/>
            <person name="Morin E."/>
            <person name="Murat C."/>
            <person name="Sun H."/>
            <person name="Tunlid A."/>
            <person name="Henrissat B."/>
            <person name="Grigoriev I.V."/>
            <person name="Hibbett D.S."/>
            <person name="Martin F."/>
            <person name="Nordberg H.P."/>
            <person name="Cantor M.N."/>
            <person name="Hua S.X."/>
        </authorList>
    </citation>
    <scope>NUCLEOTIDE SEQUENCE [LARGE SCALE GENOMIC DNA]</scope>
    <source>
        <strain evidence="6 7">ATCC 200175</strain>
    </source>
</reference>
<dbReference type="PANTHER" id="PTHR12305:SF81">
    <property type="entry name" value="PHOSPHATIDYLINOSITOL 3,4,5-TRISPHOSPHATE 3-PHOSPHATASE AND DUAL-SPECIFICITY PROTEIN PHOSPHATASE PTEN"/>
    <property type="match status" value="1"/>
</dbReference>
<feature type="domain" description="Phosphatase tensin-type" evidence="5">
    <location>
        <begin position="16"/>
        <end position="286"/>
    </location>
</feature>
<dbReference type="OrthoDB" id="5632at2759"/>
<dbReference type="GO" id="GO:0005886">
    <property type="term" value="C:plasma membrane"/>
    <property type="evidence" value="ECO:0007669"/>
    <property type="project" value="TreeGrafter"/>
</dbReference>
<dbReference type="InterPro" id="IPR000387">
    <property type="entry name" value="Tyr_Pase_dom"/>
</dbReference>
<dbReference type="PROSITE" id="PS50056">
    <property type="entry name" value="TYR_PHOSPHATASE_2"/>
    <property type="match status" value="1"/>
</dbReference>
<sequence>MSLYLRRLVSGNKARFKDHELDLELDLAYLTDQIIVMGFPAIGVESIYRNHRADVQRFLSTRHGSDFWVFNFCPLTENAYHESVFQGRVSRYPFPDHHVPPFSFLSLVTREIHDWVSGSKARVAVLHCKAGKGRSGTLACAYLLSLCLAPSKSMASSSRSHEFSEWSILGAKEGLPTPSSDDRGSAELQLDVEVGETGPDPSTSGRRLAGTSSVHPNAELAWVSSEPSMITLEQVLDLHRSRRMKTSSKHLRRSLSTSTAKKPKMGVSIPSQQRWLFYWSQVLQGKDPASFRLSTGKDSPEGHETPLDKRNQIPKVKLTELTIRMQGLSGVQPHLVQIASAVATSAGKGHDVRSSTAGGLWASLARYSDRLVEELEHWEQSSRSPTASGGQAVSNLFMNDEWDKAKMVHSFAEMGVSGIEPIQNEDTVRRRQLLTHVLRPLSSNKLEGDWVELHGEGVDKSQYEDLQHASTFQGSAYSLMSRPGRDENPEEPWGILLEANRELRIKLYMGEVIMLGWVWLIPAFHISSDSPTSTLILTRDDIDFSIGIGKALVDLKVSFTRCDD</sequence>
<dbReference type="Proteomes" id="UP000053647">
    <property type="component" value="Unassembled WGS sequence"/>
</dbReference>